<dbReference type="EMBL" id="LR796235">
    <property type="protein sequence ID" value="CAB4130268.1"/>
    <property type="molecule type" value="Genomic_DNA"/>
</dbReference>
<accession>A0A6J5L6I6</accession>
<reference evidence="1" key="1">
    <citation type="submission" date="2020-04" db="EMBL/GenBank/DDBJ databases">
        <authorList>
            <person name="Chiriac C."/>
            <person name="Salcher M."/>
            <person name="Ghai R."/>
            <person name="Kavagutti S V."/>
        </authorList>
    </citation>
    <scope>NUCLEOTIDE SEQUENCE</scope>
</reference>
<protein>
    <submittedName>
        <fullName evidence="1">Uncharacterized protein</fullName>
    </submittedName>
</protein>
<dbReference type="InterPro" id="IPR027848">
    <property type="entry name" value="DUF4494"/>
</dbReference>
<name>A0A6J5L6I6_9CAUD</name>
<sequence length="71" mass="8393">MEMDEKYFVAKIQYDLPDENTGKIKKVREEKLVRGYSVTDVEAKVTEAYKSFSYDWRITSVSESKIDEVFE</sequence>
<gene>
    <name evidence="1" type="ORF">UFOVP117_339</name>
</gene>
<dbReference type="Pfam" id="PF14902">
    <property type="entry name" value="DUF4494"/>
    <property type="match status" value="1"/>
</dbReference>
<evidence type="ECO:0000313" key="1">
    <source>
        <dbReference type="EMBL" id="CAB4130268.1"/>
    </source>
</evidence>
<proteinExistence type="predicted"/>
<organism evidence="1">
    <name type="scientific">uncultured Caudovirales phage</name>
    <dbReference type="NCBI Taxonomy" id="2100421"/>
    <lineage>
        <taxon>Viruses</taxon>
        <taxon>Duplodnaviria</taxon>
        <taxon>Heunggongvirae</taxon>
        <taxon>Uroviricota</taxon>
        <taxon>Caudoviricetes</taxon>
        <taxon>Peduoviridae</taxon>
        <taxon>Maltschvirus</taxon>
        <taxon>Maltschvirus maltsch</taxon>
    </lineage>
</organism>